<comment type="caution">
    <text evidence="1">The sequence shown here is derived from an EMBL/GenBank/DDBJ whole genome shotgun (WGS) entry which is preliminary data.</text>
</comment>
<name>A0A4S1CLX4_9BACT</name>
<sequence>MRALIIEESEARRVLLEKMLAPHCAVESARNAKEGLRKFIVSYQSADPFAIVCTADALSGMGGNDLVKQIRRLEKYWPDEKVSPRTVFCVFRDRAGEDRVALEFLGDQFTFHNATQFNKVGLLSAIGFSRGVWSSFRTLSARAAASARGQAEVRWWQ</sequence>
<protein>
    <submittedName>
        <fullName evidence="1">Response regulator</fullName>
    </submittedName>
</protein>
<dbReference type="EMBL" id="SRSC01000001">
    <property type="protein sequence ID" value="TGU74236.1"/>
    <property type="molecule type" value="Genomic_DNA"/>
</dbReference>
<dbReference type="Gene3D" id="3.40.50.2300">
    <property type="match status" value="1"/>
</dbReference>
<keyword evidence="2" id="KW-1185">Reference proteome</keyword>
<organism evidence="1 2">
    <name type="scientific">Geomonas terrae</name>
    <dbReference type="NCBI Taxonomy" id="2562681"/>
    <lineage>
        <taxon>Bacteria</taxon>
        <taxon>Pseudomonadati</taxon>
        <taxon>Thermodesulfobacteriota</taxon>
        <taxon>Desulfuromonadia</taxon>
        <taxon>Geobacterales</taxon>
        <taxon>Geobacteraceae</taxon>
        <taxon>Geomonas</taxon>
    </lineage>
</organism>
<dbReference type="RefSeq" id="WP_135868571.1">
    <property type="nucleotide sequence ID" value="NZ_SRSC01000001.1"/>
</dbReference>
<evidence type="ECO:0000313" key="2">
    <source>
        <dbReference type="Proteomes" id="UP000306416"/>
    </source>
</evidence>
<proteinExistence type="predicted"/>
<evidence type="ECO:0000313" key="1">
    <source>
        <dbReference type="EMBL" id="TGU74236.1"/>
    </source>
</evidence>
<accession>A0A4S1CLX4</accession>
<dbReference type="Proteomes" id="UP000306416">
    <property type="component" value="Unassembled WGS sequence"/>
</dbReference>
<reference evidence="1 2" key="1">
    <citation type="submission" date="2019-04" db="EMBL/GenBank/DDBJ databases">
        <title>Geobacter oryzae sp. nov., ferric-reducing bacteria isolated from paddy soil.</title>
        <authorList>
            <person name="Xu Z."/>
            <person name="Masuda Y."/>
            <person name="Itoh H."/>
            <person name="Senoo K."/>
        </authorList>
    </citation>
    <scope>NUCLEOTIDE SEQUENCE [LARGE SCALE GENOMIC DNA]</scope>
    <source>
        <strain evidence="1 2">Red111</strain>
    </source>
</reference>
<dbReference type="InterPro" id="IPR011006">
    <property type="entry name" value="CheY-like_superfamily"/>
</dbReference>
<dbReference type="SUPFAM" id="SSF52172">
    <property type="entry name" value="CheY-like"/>
    <property type="match status" value="1"/>
</dbReference>
<dbReference type="AlphaFoldDB" id="A0A4S1CLX4"/>
<gene>
    <name evidence="1" type="ORF">E4633_01845</name>
</gene>